<dbReference type="PANTHER" id="PTHR15608:SF0">
    <property type="entry name" value="HIV TAT-SPECIFIC FACTOR 1"/>
    <property type="match status" value="1"/>
</dbReference>
<keyword evidence="5" id="KW-1185">Reference proteome</keyword>
<dbReference type="SMART" id="SM00360">
    <property type="entry name" value="RRM"/>
    <property type="match status" value="1"/>
</dbReference>
<dbReference type="InterPro" id="IPR000504">
    <property type="entry name" value="RRM_dom"/>
</dbReference>
<evidence type="ECO:0000313" key="4">
    <source>
        <dbReference type="EMBL" id="RZC55890.1"/>
    </source>
</evidence>
<proteinExistence type="predicted"/>
<dbReference type="InterPro" id="IPR034393">
    <property type="entry name" value="TatSF1-like"/>
</dbReference>
<feature type="compositionally biased region" description="Basic and acidic residues" evidence="2">
    <location>
        <begin position="150"/>
        <end position="177"/>
    </location>
</feature>
<dbReference type="Gramene" id="RZC55890">
    <property type="protein sequence ID" value="RZC55890"/>
    <property type="gene ID" value="C5167_014794"/>
</dbReference>
<dbReference type="Proteomes" id="UP000316621">
    <property type="component" value="Chromosome 3"/>
</dbReference>
<sequence>MCNLWQITVWHDMIGRQCPIFGVNREVLVPLAKPTGYTGADPYKISKSEGEYQGVEIGQLLQGIRLETSSKIEGEYQGVEISLIDERPSTPPDGEEEFTDDDGTVYKWDRGLRAWVPQENLVSKSEMTYQQEKELFPSVVGVDISLKREADDNTKTKEAKPDAKHKAPEKEEKKESNKPPNSWFDLKVNTLVYITGLPDDVTAEEVVEVFSRCGVIKEPRVKIYVDRETGRKKGDAPVSYIKEPSFELAINILDGAPFRPGHRFTAKQVDKKKKKKLKKVDDKILGWGGRDDSKCITLAKAEHIMLVLVNSPPQQLSGSHKC</sequence>
<feature type="domain" description="RRM" evidence="3">
    <location>
        <begin position="190"/>
        <end position="271"/>
    </location>
</feature>
<dbReference type="FunFam" id="3.30.70.330:FF:000329">
    <property type="entry name" value="splicing factor U2AF-associated protein 2"/>
    <property type="match status" value="1"/>
</dbReference>
<protein>
    <recommendedName>
        <fullName evidence="3">RRM domain-containing protein</fullName>
    </recommendedName>
</protein>
<dbReference type="Pfam" id="PF00076">
    <property type="entry name" value="RRM_1"/>
    <property type="match status" value="1"/>
</dbReference>
<dbReference type="InterPro" id="IPR012677">
    <property type="entry name" value="Nucleotide-bd_a/b_plait_sf"/>
</dbReference>
<accession>A0A4Y7J769</accession>
<dbReference type="InterPro" id="IPR035979">
    <property type="entry name" value="RBD_domain_sf"/>
</dbReference>
<organism evidence="4 5">
    <name type="scientific">Papaver somniferum</name>
    <name type="common">Opium poppy</name>
    <dbReference type="NCBI Taxonomy" id="3469"/>
    <lineage>
        <taxon>Eukaryota</taxon>
        <taxon>Viridiplantae</taxon>
        <taxon>Streptophyta</taxon>
        <taxon>Embryophyta</taxon>
        <taxon>Tracheophyta</taxon>
        <taxon>Spermatophyta</taxon>
        <taxon>Magnoliopsida</taxon>
        <taxon>Ranunculales</taxon>
        <taxon>Papaveraceae</taxon>
        <taxon>Papaveroideae</taxon>
        <taxon>Papaver</taxon>
    </lineage>
</organism>
<dbReference type="GO" id="GO:0005686">
    <property type="term" value="C:U2 snRNP"/>
    <property type="evidence" value="ECO:0007669"/>
    <property type="project" value="TreeGrafter"/>
</dbReference>
<dbReference type="Gene3D" id="3.30.70.330">
    <property type="match status" value="1"/>
</dbReference>
<gene>
    <name evidence="4" type="ORF">C5167_014794</name>
</gene>
<keyword evidence="1" id="KW-0694">RNA-binding</keyword>
<dbReference type="SUPFAM" id="SSF54928">
    <property type="entry name" value="RNA-binding domain, RBD"/>
    <property type="match status" value="1"/>
</dbReference>
<evidence type="ECO:0000256" key="2">
    <source>
        <dbReference type="SAM" id="MobiDB-lite"/>
    </source>
</evidence>
<evidence type="ECO:0000259" key="3">
    <source>
        <dbReference type="PROSITE" id="PS50102"/>
    </source>
</evidence>
<dbReference type="GO" id="GO:0003723">
    <property type="term" value="F:RNA binding"/>
    <property type="evidence" value="ECO:0007669"/>
    <property type="project" value="UniProtKB-UniRule"/>
</dbReference>
<feature type="region of interest" description="Disordered" evidence="2">
    <location>
        <begin position="150"/>
        <end position="181"/>
    </location>
</feature>
<dbReference type="PROSITE" id="PS50102">
    <property type="entry name" value="RRM"/>
    <property type="match status" value="1"/>
</dbReference>
<dbReference type="EMBL" id="CM010717">
    <property type="protein sequence ID" value="RZC55890.1"/>
    <property type="molecule type" value="Genomic_DNA"/>
</dbReference>
<reference evidence="4 5" key="1">
    <citation type="journal article" date="2018" name="Science">
        <title>The opium poppy genome and morphinan production.</title>
        <authorList>
            <person name="Guo L."/>
            <person name="Winzer T."/>
            <person name="Yang X."/>
            <person name="Li Y."/>
            <person name="Ning Z."/>
            <person name="He Z."/>
            <person name="Teodor R."/>
            <person name="Lu Y."/>
            <person name="Bowser T.A."/>
            <person name="Graham I.A."/>
            <person name="Ye K."/>
        </authorList>
    </citation>
    <scope>NUCLEOTIDE SEQUENCE [LARGE SCALE GENOMIC DNA]</scope>
    <source>
        <strain evidence="5">cv. HN1</strain>
        <tissue evidence="4">Leaves</tissue>
    </source>
</reference>
<evidence type="ECO:0000313" key="5">
    <source>
        <dbReference type="Proteomes" id="UP000316621"/>
    </source>
</evidence>
<dbReference type="PANTHER" id="PTHR15608">
    <property type="entry name" value="SPLICING FACTOR U2AF-ASSOCIATED PROTEIN 2"/>
    <property type="match status" value="1"/>
</dbReference>
<name>A0A4Y7J769_PAPSO</name>
<dbReference type="AlphaFoldDB" id="A0A4Y7J769"/>
<dbReference type="GO" id="GO:0005684">
    <property type="term" value="C:U2-type spliceosomal complex"/>
    <property type="evidence" value="ECO:0007669"/>
    <property type="project" value="TreeGrafter"/>
</dbReference>
<dbReference type="STRING" id="3469.A0A4Y7J769"/>
<evidence type="ECO:0000256" key="1">
    <source>
        <dbReference type="PROSITE-ProRule" id="PRU00176"/>
    </source>
</evidence>